<dbReference type="EMBL" id="QGKX02000095">
    <property type="protein sequence ID" value="KAF3570788.1"/>
    <property type="molecule type" value="Genomic_DNA"/>
</dbReference>
<organism evidence="1 2">
    <name type="scientific">Brassica cretica</name>
    <name type="common">Mustard</name>
    <dbReference type="NCBI Taxonomy" id="69181"/>
    <lineage>
        <taxon>Eukaryota</taxon>
        <taxon>Viridiplantae</taxon>
        <taxon>Streptophyta</taxon>
        <taxon>Embryophyta</taxon>
        <taxon>Tracheophyta</taxon>
        <taxon>Spermatophyta</taxon>
        <taxon>Magnoliopsida</taxon>
        <taxon>eudicotyledons</taxon>
        <taxon>Gunneridae</taxon>
        <taxon>Pentapetalae</taxon>
        <taxon>rosids</taxon>
        <taxon>malvids</taxon>
        <taxon>Brassicales</taxon>
        <taxon>Brassicaceae</taxon>
        <taxon>Brassiceae</taxon>
        <taxon>Brassica</taxon>
    </lineage>
</organism>
<evidence type="ECO:0000313" key="1">
    <source>
        <dbReference type="EMBL" id="KAF3570788.1"/>
    </source>
</evidence>
<accession>A0A8S9RD84</accession>
<evidence type="ECO:0000313" key="2">
    <source>
        <dbReference type="Proteomes" id="UP000712600"/>
    </source>
</evidence>
<dbReference type="Proteomes" id="UP000712600">
    <property type="component" value="Unassembled WGS sequence"/>
</dbReference>
<protein>
    <submittedName>
        <fullName evidence="1">Uncharacterized protein</fullName>
    </submittedName>
</protein>
<proteinExistence type="predicted"/>
<comment type="caution">
    <text evidence="1">The sequence shown here is derived from an EMBL/GenBank/DDBJ whole genome shotgun (WGS) entry which is preliminary data.</text>
</comment>
<sequence>MRAADKEYLLLAAFFLGRKGQQLAVGSAEAALHMSFLSLAFRELSLEESTILDHLTMSSCGKLQPLDSSMFRIEPWCCGLNNLSGLVI</sequence>
<reference evidence="1" key="1">
    <citation type="submission" date="2019-12" db="EMBL/GenBank/DDBJ databases">
        <title>Genome sequencing and annotation of Brassica cretica.</title>
        <authorList>
            <person name="Studholme D.J."/>
            <person name="Sarris P."/>
        </authorList>
    </citation>
    <scope>NUCLEOTIDE SEQUENCE</scope>
    <source>
        <strain evidence="1">PFS-109/04</strain>
        <tissue evidence="1">Leaf</tissue>
    </source>
</reference>
<dbReference type="AlphaFoldDB" id="A0A8S9RD84"/>
<gene>
    <name evidence="1" type="ORF">F2Q69_00059811</name>
</gene>
<name>A0A8S9RD84_BRACR</name>